<organism evidence="1 2">
    <name type="scientific">Pseudarthrobacter siccitolerans</name>
    <dbReference type="NCBI Taxonomy" id="861266"/>
    <lineage>
        <taxon>Bacteria</taxon>
        <taxon>Bacillati</taxon>
        <taxon>Actinomycetota</taxon>
        <taxon>Actinomycetes</taxon>
        <taxon>Micrococcales</taxon>
        <taxon>Micrococcaceae</taxon>
        <taxon>Pseudarthrobacter</taxon>
    </lineage>
</organism>
<evidence type="ECO:0000313" key="2">
    <source>
        <dbReference type="Proteomes" id="UP001236806"/>
    </source>
</evidence>
<gene>
    <name evidence="1" type="ORF">QFZ36_001989</name>
</gene>
<keyword evidence="2" id="KW-1185">Reference proteome</keyword>
<accession>A0ABU0PKD5</accession>
<dbReference type="EMBL" id="JAUSXB010000001">
    <property type="protein sequence ID" value="MDQ0674428.1"/>
    <property type="molecule type" value="Genomic_DNA"/>
</dbReference>
<sequence length="48" mass="5279">MTLPPTLETGFTRRNAARIARPTTAMPMIVVTARRVSQPAVVQRSGRD</sequence>
<evidence type="ECO:0000313" key="1">
    <source>
        <dbReference type="EMBL" id="MDQ0674428.1"/>
    </source>
</evidence>
<reference evidence="1 2" key="1">
    <citation type="submission" date="2023-07" db="EMBL/GenBank/DDBJ databases">
        <title>Comparative genomics of wheat-associated soil bacteria to identify genetic determinants of phenazine resistance.</title>
        <authorList>
            <person name="Mouncey N."/>
        </authorList>
    </citation>
    <scope>NUCLEOTIDE SEQUENCE [LARGE SCALE GENOMIC DNA]</scope>
    <source>
        <strain evidence="1 2">W1I3</strain>
    </source>
</reference>
<name>A0ABU0PKD5_9MICC</name>
<comment type="caution">
    <text evidence="1">The sequence shown here is derived from an EMBL/GenBank/DDBJ whole genome shotgun (WGS) entry which is preliminary data.</text>
</comment>
<dbReference type="Proteomes" id="UP001236806">
    <property type="component" value="Unassembled WGS sequence"/>
</dbReference>
<protein>
    <submittedName>
        <fullName evidence="1">Uncharacterized protein</fullName>
    </submittedName>
</protein>
<dbReference type="RefSeq" id="WP_306635994.1">
    <property type="nucleotide sequence ID" value="NZ_JAUSXB010000001.1"/>
</dbReference>
<proteinExistence type="predicted"/>